<organism evidence="1 2">
    <name type="scientific">Goodea atripinnis</name>
    <dbReference type="NCBI Taxonomy" id="208336"/>
    <lineage>
        <taxon>Eukaryota</taxon>
        <taxon>Metazoa</taxon>
        <taxon>Chordata</taxon>
        <taxon>Craniata</taxon>
        <taxon>Vertebrata</taxon>
        <taxon>Euteleostomi</taxon>
        <taxon>Actinopterygii</taxon>
        <taxon>Neopterygii</taxon>
        <taxon>Teleostei</taxon>
        <taxon>Neoteleostei</taxon>
        <taxon>Acanthomorphata</taxon>
        <taxon>Ovalentaria</taxon>
        <taxon>Atherinomorphae</taxon>
        <taxon>Cyprinodontiformes</taxon>
        <taxon>Goodeidae</taxon>
        <taxon>Goodea</taxon>
    </lineage>
</organism>
<reference evidence="1 2" key="1">
    <citation type="submission" date="2021-06" db="EMBL/GenBank/DDBJ databases">
        <authorList>
            <person name="Palmer J.M."/>
        </authorList>
    </citation>
    <scope>NUCLEOTIDE SEQUENCE [LARGE SCALE GENOMIC DNA]</scope>
    <source>
        <strain evidence="1 2">GA_2019</strain>
        <tissue evidence="1">Muscle</tissue>
    </source>
</reference>
<protein>
    <submittedName>
        <fullName evidence="1">Uncharacterized protein</fullName>
    </submittedName>
</protein>
<name>A0ABV0Q3M7_9TELE</name>
<proteinExistence type="predicted"/>
<evidence type="ECO:0000313" key="1">
    <source>
        <dbReference type="EMBL" id="MEQ2190116.1"/>
    </source>
</evidence>
<comment type="caution">
    <text evidence="1">The sequence shown here is derived from an EMBL/GenBank/DDBJ whole genome shotgun (WGS) entry which is preliminary data.</text>
</comment>
<dbReference type="Proteomes" id="UP001476798">
    <property type="component" value="Unassembled WGS sequence"/>
</dbReference>
<feature type="non-terminal residue" evidence="1">
    <location>
        <position position="1"/>
    </location>
</feature>
<sequence>ATQVSRGNSTARWYPDVFAWKHPESHCLPLKPCCVSSENSSGWVWWWGWGNQARRMQRILNPGCSLLLNLIHGDPMCPSLNFWFAILSRPDDDGASGCQRRIFIEEIEWSEEEAHRVARCCCVGDVF</sequence>
<accession>A0ABV0Q3M7</accession>
<dbReference type="EMBL" id="JAHRIO010095936">
    <property type="protein sequence ID" value="MEQ2190116.1"/>
    <property type="molecule type" value="Genomic_DNA"/>
</dbReference>
<keyword evidence="2" id="KW-1185">Reference proteome</keyword>
<gene>
    <name evidence="1" type="ORF">GOODEAATRI_032351</name>
</gene>
<evidence type="ECO:0000313" key="2">
    <source>
        <dbReference type="Proteomes" id="UP001476798"/>
    </source>
</evidence>